<sequence>MSKAWRLYVCGCRGSMPMHGDEYSEFGGATSCYILKKGTYALVLDCGSGFTTG</sequence>
<protein>
    <recommendedName>
        <fullName evidence="3">MBL fold metallo-hydrolase</fullName>
    </recommendedName>
</protein>
<dbReference type="Proteomes" id="UP001652461">
    <property type="component" value="Unassembled WGS sequence"/>
</dbReference>
<gene>
    <name evidence="1" type="ORF">OCV63_09300</name>
</gene>
<organism evidence="1 2">
    <name type="scientific">Laedolimicola ammoniilytica</name>
    <dbReference type="NCBI Taxonomy" id="2981771"/>
    <lineage>
        <taxon>Bacteria</taxon>
        <taxon>Bacillati</taxon>
        <taxon>Bacillota</taxon>
        <taxon>Clostridia</taxon>
        <taxon>Lachnospirales</taxon>
        <taxon>Lachnospiraceae</taxon>
        <taxon>Laedolimicola</taxon>
    </lineage>
</organism>
<dbReference type="EMBL" id="JAOQKC010000011">
    <property type="protein sequence ID" value="MCU6697093.1"/>
    <property type="molecule type" value="Genomic_DNA"/>
</dbReference>
<comment type="caution">
    <text evidence="1">The sequence shown here is derived from an EMBL/GenBank/DDBJ whole genome shotgun (WGS) entry which is preliminary data.</text>
</comment>
<evidence type="ECO:0000313" key="2">
    <source>
        <dbReference type="Proteomes" id="UP001652461"/>
    </source>
</evidence>
<evidence type="ECO:0008006" key="3">
    <source>
        <dbReference type="Google" id="ProtNLM"/>
    </source>
</evidence>
<evidence type="ECO:0000313" key="1">
    <source>
        <dbReference type="EMBL" id="MCU6697093.1"/>
    </source>
</evidence>
<proteinExistence type="predicted"/>
<name>A0ABT2RXR7_9FIRM</name>
<accession>A0ABT2RXR7</accession>
<dbReference type="InterPro" id="IPR036866">
    <property type="entry name" value="RibonucZ/Hydroxyglut_hydro"/>
</dbReference>
<reference evidence="1 2" key="1">
    <citation type="journal article" date="2021" name="ISME Commun">
        <title>Automated analysis of genomic sequences facilitates high-throughput and comprehensive description of bacteria.</title>
        <authorList>
            <person name="Hitch T.C.A."/>
        </authorList>
    </citation>
    <scope>NUCLEOTIDE SEQUENCE [LARGE SCALE GENOMIC DNA]</scope>
    <source>
        <strain evidence="1 2">Sanger_04</strain>
    </source>
</reference>
<dbReference type="RefSeq" id="WP_262670765.1">
    <property type="nucleotide sequence ID" value="NZ_JAOQKC010000011.1"/>
</dbReference>
<dbReference type="SUPFAM" id="SSF56281">
    <property type="entry name" value="Metallo-hydrolase/oxidoreductase"/>
    <property type="match status" value="1"/>
</dbReference>
<keyword evidence="2" id="KW-1185">Reference proteome</keyword>